<dbReference type="EMBL" id="JACERJ010000002">
    <property type="protein sequence ID" value="MBA5203062.1"/>
    <property type="molecule type" value="Genomic_DNA"/>
</dbReference>
<name>A0AAW3STY3_9GAMM</name>
<accession>A0AAW3STY3</accession>
<comment type="caution">
    <text evidence="1">The sequence shown here is derived from an EMBL/GenBank/DDBJ whole genome shotgun (WGS) entry which is preliminary data.</text>
</comment>
<dbReference type="AlphaFoldDB" id="A0AAW3STY3"/>
<evidence type="ECO:0000313" key="2">
    <source>
        <dbReference type="Proteomes" id="UP000557749"/>
    </source>
</evidence>
<organism evidence="1 2">
    <name type="scientific">Pectobacterium aroidearum</name>
    <dbReference type="NCBI Taxonomy" id="1201031"/>
    <lineage>
        <taxon>Bacteria</taxon>
        <taxon>Pseudomonadati</taxon>
        <taxon>Pseudomonadota</taxon>
        <taxon>Gammaproteobacteria</taxon>
        <taxon>Enterobacterales</taxon>
        <taxon>Pectobacteriaceae</taxon>
        <taxon>Pectobacterium</taxon>
    </lineage>
</organism>
<reference evidence="1 2" key="1">
    <citation type="submission" date="2020-07" db="EMBL/GenBank/DDBJ databases">
        <title>Characterization of Pectobacterium aroidearum strains causing soft rot on Amorphophallus konjac.</title>
        <authorList>
            <person name="Xie H."/>
        </authorList>
    </citation>
    <scope>NUCLEOTIDE SEQUENCE [LARGE SCALE GENOMIC DNA]</scope>
    <source>
        <strain evidence="1 2">MY7</strain>
    </source>
</reference>
<evidence type="ECO:0008006" key="3">
    <source>
        <dbReference type="Google" id="ProtNLM"/>
    </source>
</evidence>
<gene>
    <name evidence="1" type="ORF">H2Y57_05095</name>
</gene>
<dbReference type="RefSeq" id="WP_181844659.1">
    <property type="nucleotide sequence ID" value="NZ_JACERJ010000002.1"/>
</dbReference>
<proteinExistence type="predicted"/>
<dbReference type="Proteomes" id="UP000557749">
    <property type="component" value="Unassembled WGS sequence"/>
</dbReference>
<evidence type="ECO:0000313" key="1">
    <source>
        <dbReference type="EMBL" id="MBA5203062.1"/>
    </source>
</evidence>
<sequence>MKAPDITEVEVTLYIHRVKHTEKPFIAISDMSQYGHALIGTHAVIVPIPQISNSELTNRQIASLKNQQQKIIADAQIQAGEIEDQIQRLLCIEHQSSTTADPDYIPH</sequence>
<protein>
    <recommendedName>
        <fullName evidence="3">Type II toxin-antitoxin system PemK/MazF family toxin</fullName>
    </recommendedName>
</protein>